<comment type="caution">
    <text evidence="2">The sequence shown here is derived from an EMBL/GenBank/DDBJ whole genome shotgun (WGS) entry which is preliminary data.</text>
</comment>
<accession>A0A0K8P5D7</accession>
<proteinExistence type="predicted"/>
<keyword evidence="3" id="KW-1185">Reference proteome</keyword>
<evidence type="ECO:0000313" key="3">
    <source>
        <dbReference type="Proteomes" id="UP000037660"/>
    </source>
</evidence>
<protein>
    <recommendedName>
        <fullName evidence="4">Lipoprotein</fullName>
    </recommendedName>
</protein>
<reference evidence="3" key="1">
    <citation type="submission" date="2015-07" db="EMBL/GenBank/DDBJ databases">
        <title>Discovery of a poly(ethylene terephthalate assimilation.</title>
        <authorList>
            <person name="Yoshida S."/>
            <person name="Hiraga K."/>
            <person name="Takehana T."/>
            <person name="Taniguchi I."/>
            <person name="Yamaji H."/>
            <person name="Maeda Y."/>
            <person name="Toyohara K."/>
            <person name="Miyamoto K."/>
            <person name="Kimura Y."/>
            <person name="Oda K."/>
        </authorList>
    </citation>
    <scope>NUCLEOTIDE SEQUENCE [LARGE SCALE GENOMIC DNA]</scope>
    <source>
        <strain evidence="3">NBRC 110686 / TISTR 2288 / 201-F6</strain>
    </source>
</reference>
<dbReference type="PROSITE" id="PS51257">
    <property type="entry name" value="PROKAR_LIPOPROTEIN"/>
    <property type="match status" value="1"/>
</dbReference>
<feature type="signal peptide" evidence="1">
    <location>
        <begin position="1"/>
        <end position="20"/>
    </location>
</feature>
<dbReference type="Proteomes" id="UP000037660">
    <property type="component" value="Unassembled WGS sequence"/>
</dbReference>
<feature type="chain" id="PRO_5005513719" description="Lipoprotein" evidence="1">
    <location>
        <begin position="21"/>
        <end position="674"/>
    </location>
</feature>
<dbReference type="AlphaFoldDB" id="A0A0K8P5D7"/>
<gene>
    <name evidence="2" type="ORF">ISF6_3772</name>
</gene>
<organism evidence="2 3">
    <name type="scientific">Piscinibacter sakaiensis</name>
    <name type="common">Ideonella sakaiensis</name>
    <dbReference type="NCBI Taxonomy" id="1547922"/>
    <lineage>
        <taxon>Bacteria</taxon>
        <taxon>Pseudomonadati</taxon>
        <taxon>Pseudomonadota</taxon>
        <taxon>Betaproteobacteria</taxon>
        <taxon>Burkholderiales</taxon>
        <taxon>Sphaerotilaceae</taxon>
        <taxon>Piscinibacter</taxon>
    </lineage>
</organism>
<evidence type="ECO:0008006" key="4">
    <source>
        <dbReference type="Google" id="ProtNLM"/>
    </source>
</evidence>
<sequence>MLLRCFLRSLGPCLLVLSLAGCGGGGGGGGAADPGGAGTGGGVASATGLVPAAPSTGATLQRDASVLRPARAGHVWTYAGTAVYGTGATPVAYETVTSHAAAASGFDERSTNPTNGGADAVTLLVDGGTVRTVERVDFAGKGVLETLSVLELRSPVVQGDQYTIVDRRYTDTAIDADRDGRPDALDVAAYARVVGRETVSLPDLPVLQAVRVDTTVLTRIRTSSDGQFSAVQASILQAWYVEGIGIVRRRLQAPGVPASQTEVFDERLLRWDGQTVGFGVMPEVPAIVPASAGPLAGLPITGLFGNSVKASIAFDEHALVFVVRESTVAGESQSMFVSRMDRRGQITAAQELPILPSADSKFLRHGNEVVGIEVTSSTQVSEARMTRFSADGALIDTPWSTRLDLGGLRASRTETRLVDAASDGSALWLLWTRSQPFDAAVGRQLLLRAFRSDGTPLTPETVIIGNGDVFPPPALSARAGRALVTWSEGLDTGRYDRYYGFASLAGEAFDRRLLVSGGLRPSTPASVITPLALAQGDALLWGARLAEDGPALPSAAGLRLDATGSPVRSAAASLDAELLAGMPTPYRAEAAGNRLVLAKIGGGKVTVAWLDAGTTALADSPVRSLAAPGTGFLGGSLPSAMLTWPDRVIVFSPSESRTIPLTTQVYWLNAGNPP</sequence>
<name>A0A0K8P5D7_PISS1</name>
<evidence type="ECO:0000256" key="1">
    <source>
        <dbReference type="SAM" id="SignalP"/>
    </source>
</evidence>
<evidence type="ECO:0000313" key="2">
    <source>
        <dbReference type="EMBL" id="GAP37827.1"/>
    </source>
</evidence>
<keyword evidence="1" id="KW-0732">Signal</keyword>
<dbReference type="EMBL" id="BBYR01000059">
    <property type="protein sequence ID" value="GAP37827.1"/>
    <property type="molecule type" value="Genomic_DNA"/>
</dbReference>
<reference evidence="2 3" key="2">
    <citation type="journal article" date="2016" name="Science">
        <title>A bacterium that degrades and assimilates poly(ethylene terephthalate).</title>
        <authorList>
            <person name="Yoshida S."/>
            <person name="Hiraga K."/>
            <person name="Takehana T."/>
            <person name="Taniguchi I."/>
            <person name="Yamaji H."/>
            <person name="Maeda Y."/>
            <person name="Toyohara K."/>
            <person name="Miyamoto K."/>
            <person name="Kimura Y."/>
            <person name="Oda K."/>
        </authorList>
    </citation>
    <scope>NUCLEOTIDE SEQUENCE [LARGE SCALE GENOMIC DNA]</scope>
    <source>
        <strain evidence="3">NBRC 110686 / TISTR 2288 / 201-F6</strain>
    </source>
</reference>